<feature type="transmembrane region" description="Helical" evidence="1">
    <location>
        <begin position="20"/>
        <end position="41"/>
    </location>
</feature>
<dbReference type="AlphaFoldDB" id="A0A0N8VZE7"/>
<evidence type="ECO:0000256" key="1">
    <source>
        <dbReference type="SAM" id="Phobius"/>
    </source>
</evidence>
<keyword evidence="1" id="KW-0812">Transmembrane</keyword>
<feature type="transmembrane region" description="Helical" evidence="1">
    <location>
        <begin position="410"/>
        <end position="434"/>
    </location>
</feature>
<keyword evidence="1" id="KW-1133">Transmembrane helix</keyword>
<feature type="transmembrane region" description="Helical" evidence="1">
    <location>
        <begin position="160"/>
        <end position="178"/>
    </location>
</feature>
<feature type="transmembrane region" description="Helical" evidence="1">
    <location>
        <begin position="383"/>
        <end position="403"/>
    </location>
</feature>
<name>A0A0N8VZE7_9CORY</name>
<organism evidence="2 3">
    <name type="scientific">Corynebacterium oculi</name>
    <dbReference type="NCBI Taxonomy" id="1544416"/>
    <lineage>
        <taxon>Bacteria</taxon>
        <taxon>Bacillati</taxon>
        <taxon>Actinomycetota</taxon>
        <taxon>Actinomycetes</taxon>
        <taxon>Mycobacteriales</taxon>
        <taxon>Corynebacteriaceae</taxon>
        <taxon>Corynebacterium</taxon>
    </lineage>
</organism>
<reference evidence="2 3" key="1">
    <citation type="submission" date="2015-10" db="EMBL/GenBank/DDBJ databases">
        <title>Corynebacteirum lowii and Corynebacterium oculi species nova, derived from human clinical disease and and emended description of Corynebacterium mastiditis.</title>
        <authorList>
            <person name="Bernard K."/>
            <person name="Pacheco A.L."/>
            <person name="Mcdougall C."/>
            <person name="Burtx T."/>
            <person name="Weibe D."/>
            <person name="Tyler S."/>
            <person name="Olson A.B."/>
            <person name="Cnockaert M."/>
            <person name="Eguchi H."/>
            <person name="Kuwahara T."/>
            <person name="Nakayama-Imaohji H."/>
            <person name="Boudewijins M."/>
            <person name="Van Hoecke F."/>
            <person name="Bernier A.-M."/>
            <person name="Vandamme P."/>
        </authorList>
    </citation>
    <scope>NUCLEOTIDE SEQUENCE [LARGE SCALE GENOMIC DNA]</scope>
    <source>
        <strain evidence="2 3">NML 130210</strain>
    </source>
</reference>
<proteinExistence type="predicted"/>
<accession>A0A0N8VZE7</accession>
<feature type="transmembrane region" description="Helical" evidence="1">
    <location>
        <begin position="53"/>
        <end position="74"/>
    </location>
</feature>
<evidence type="ECO:0000313" key="3">
    <source>
        <dbReference type="Proteomes" id="UP000050517"/>
    </source>
</evidence>
<dbReference type="InterPro" id="IPR021205">
    <property type="entry name" value="Lanti_perm_SpaE/MutE/EpiE-like"/>
</dbReference>
<feature type="transmembrane region" description="Helical" evidence="1">
    <location>
        <begin position="133"/>
        <end position="153"/>
    </location>
</feature>
<dbReference type="STRING" id="1544416.Cocul_01762"/>
<keyword evidence="1" id="KW-0472">Membrane</keyword>
<dbReference type="OrthoDB" id="4427624at2"/>
<dbReference type="CDD" id="cd21807">
    <property type="entry name" value="ABC-2_lan_permease_MutE_EpiE-like"/>
    <property type="match status" value="1"/>
</dbReference>
<gene>
    <name evidence="2" type="ORF">Cocul_01762</name>
</gene>
<feature type="transmembrane region" description="Helical" evidence="1">
    <location>
        <begin position="220"/>
        <end position="238"/>
    </location>
</feature>
<sequence>MIPLTRSLRAEWLRTKGSAVMWLPLLGLVIGVLSGMSALSVSEAQNANALLTWQGLYITGMSTPLTALFAGLVVRRERRTRSGGTRWRPVSPLTLRAAQCAVLAVLLGVFLALCFGTTWVIALARGYHGTHEILLAGALCWLAQAGVLGMFLLFAKATGLIPALLLSAVWQALGVLYSESTLWWLCPPAWPVRLLLPSLGTHVNLVTLEPGEAPLAAEPVFVACFLFAAIALLAAMVFEPTPFSLRPRRRVHRAAPGGFLSYSLGPRSRPTALGALGAAFSATRRRGIYLLITLTVLVLCYAAVRYPAPLLTGLTTFLLLPLGTALLPVIAWGAAAPAWNISVAHNPALRAAFTAWNLIVTDALCLTAAGLTLVAGISPGQAALRAVLWCATGAVLVLTWLLLTVRFSAAVPLGCAVILTIFSVTLGGDVLAATPLWLAALPSWGESALSGTRPLLAIGVCGVLLVALVPLLRRAYRRVEGR</sequence>
<evidence type="ECO:0000313" key="2">
    <source>
        <dbReference type="EMBL" id="KQB83690.1"/>
    </source>
</evidence>
<feature type="transmembrane region" description="Helical" evidence="1">
    <location>
        <begin position="454"/>
        <end position="472"/>
    </location>
</feature>
<feature type="transmembrane region" description="Helical" evidence="1">
    <location>
        <begin position="310"/>
        <end position="334"/>
    </location>
</feature>
<feature type="transmembrane region" description="Helical" evidence="1">
    <location>
        <begin position="355"/>
        <end position="377"/>
    </location>
</feature>
<protein>
    <submittedName>
        <fullName evidence="2">ABC-2 family transporter protein</fullName>
    </submittedName>
</protein>
<dbReference type="PATRIC" id="fig|1544416.3.peg.1762"/>
<comment type="caution">
    <text evidence="2">The sequence shown here is derived from an EMBL/GenBank/DDBJ whole genome shotgun (WGS) entry which is preliminary data.</text>
</comment>
<feature type="transmembrane region" description="Helical" evidence="1">
    <location>
        <begin position="287"/>
        <end position="304"/>
    </location>
</feature>
<dbReference type="EMBL" id="LKST01000003">
    <property type="protein sequence ID" value="KQB83690.1"/>
    <property type="molecule type" value="Genomic_DNA"/>
</dbReference>
<dbReference type="Proteomes" id="UP000050517">
    <property type="component" value="Unassembled WGS sequence"/>
</dbReference>
<feature type="transmembrane region" description="Helical" evidence="1">
    <location>
        <begin position="95"/>
        <end position="121"/>
    </location>
</feature>
<keyword evidence="3" id="KW-1185">Reference proteome</keyword>
<dbReference type="RefSeq" id="WP_055122848.1">
    <property type="nucleotide sequence ID" value="NZ_LKST01000003.1"/>
</dbReference>